<dbReference type="Gene3D" id="3.30.70.100">
    <property type="match status" value="2"/>
</dbReference>
<dbReference type="Proteomes" id="UP000606974">
    <property type="component" value="Unassembled WGS sequence"/>
</dbReference>
<proteinExistence type="predicted"/>
<dbReference type="PANTHER" id="PTHR42052">
    <property type="entry name" value="ABM DOMAIN-CONTAINING PROTEIN"/>
    <property type="match status" value="1"/>
</dbReference>
<accession>A0A8H7E6B9</accession>
<evidence type="ECO:0000313" key="1">
    <source>
        <dbReference type="EMBL" id="KAF7508451.1"/>
    </source>
</evidence>
<evidence type="ECO:0008006" key="3">
    <source>
        <dbReference type="Google" id="ProtNLM"/>
    </source>
</evidence>
<keyword evidence="2" id="KW-1185">Reference proteome</keyword>
<comment type="caution">
    <text evidence="1">The sequence shown here is derived from an EMBL/GenBank/DDBJ whole genome shotgun (WGS) entry which is preliminary data.</text>
</comment>
<dbReference type="OrthoDB" id="3542212at2759"/>
<dbReference type="AlphaFoldDB" id="A0A8H7E6B9"/>
<dbReference type="PANTHER" id="PTHR42052:SF1">
    <property type="entry name" value="ABM DOMAIN-CONTAINING PROTEIN"/>
    <property type="match status" value="1"/>
</dbReference>
<sequence length="207" mass="23668">MPITELALLRISAGLSYADPSLHANLATAKAAMEKFTSFPFYLYHCVEDPALIYLIGSWSSLAQHMESWIPSPENQALLQLMKDQVEVEWMFHVALDPTTLPINAPLLAIARHFVARDNKIKFEEVFDGVKHRLELCAGSQELVKGGWKIEKDDQRVGEEEWVLFSGWESVEKQMDFAETEDFKEYVRIIDLMEGGEIRYATRMSLV</sequence>
<reference evidence="1" key="1">
    <citation type="submission" date="2020-02" db="EMBL/GenBank/DDBJ databases">
        <authorList>
            <person name="Palmer J.M."/>
        </authorList>
    </citation>
    <scope>NUCLEOTIDE SEQUENCE</scope>
    <source>
        <strain evidence="1">EPUS1.4</strain>
        <tissue evidence="1">Thallus</tissue>
    </source>
</reference>
<dbReference type="EMBL" id="JAACFV010000054">
    <property type="protein sequence ID" value="KAF7508451.1"/>
    <property type="molecule type" value="Genomic_DNA"/>
</dbReference>
<protein>
    <recommendedName>
        <fullName evidence="3">ABM domain-containing protein</fullName>
    </recommendedName>
</protein>
<name>A0A8H7E6B9_9EURO</name>
<evidence type="ECO:0000313" key="2">
    <source>
        <dbReference type="Proteomes" id="UP000606974"/>
    </source>
</evidence>
<gene>
    <name evidence="1" type="ORF">GJ744_009304</name>
</gene>
<organism evidence="1 2">
    <name type="scientific">Endocarpon pusillum</name>
    <dbReference type="NCBI Taxonomy" id="364733"/>
    <lineage>
        <taxon>Eukaryota</taxon>
        <taxon>Fungi</taxon>
        <taxon>Dikarya</taxon>
        <taxon>Ascomycota</taxon>
        <taxon>Pezizomycotina</taxon>
        <taxon>Eurotiomycetes</taxon>
        <taxon>Chaetothyriomycetidae</taxon>
        <taxon>Verrucariales</taxon>
        <taxon>Verrucariaceae</taxon>
        <taxon>Endocarpon</taxon>
    </lineage>
</organism>